<dbReference type="RefSeq" id="WP_307849979.1">
    <property type="nucleotide sequence ID" value="NZ_JAGIOO010000001.1"/>
</dbReference>
<name>A0ABS5ACK1_9PSEU</name>
<sequence length="171" mass="18709">MAPTPYPGPRLQLRLREPANQVSPKAKTWWALQSVILWVVALVALVVSVVIWGVTTWWSIAAAVIAVWAVLDLVFAPRLRYRLSRWETTDQAVYTQSGFLTREWRIAPLSRVQTVDMTRGPLERSLGLATVVVTTASAAGPLKIEGLDHPVATALVDQLTAITEATPGDAT</sequence>
<comment type="caution">
    <text evidence="3">The sequence shown here is derived from an EMBL/GenBank/DDBJ whole genome shotgun (WGS) entry which is preliminary data.</text>
</comment>
<evidence type="ECO:0000313" key="3">
    <source>
        <dbReference type="EMBL" id="MBP2474311.1"/>
    </source>
</evidence>
<evidence type="ECO:0000313" key="4">
    <source>
        <dbReference type="Proteomes" id="UP001519363"/>
    </source>
</evidence>
<dbReference type="PANTHER" id="PTHR34473">
    <property type="entry name" value="UPF0699 TRANSMEMBRANE PROTEIN YDBS"/>
    <property type="match status" value="1"/>
</dbReference>
<keyword evidence="4" id="KW-1185">Reference proteome</keyword>
<protein>
    <submittedName>
        <fullName evidence="3">Membrane protein YdbS with pleckstrin-like domain</fullName>
    </submittedName>
</protein>
<dbReference type="InterPro" id="IPR005182">
    <property type="entry name" value="YdbS-like_PH"/>
</dbReference>
<evidence type="ECO:0000259" key="2">
    <source>
        <dbReference type="Pfam" id="PF03703"/>
    </source>
</evidence>
<organism evidence="3 4">
    <name type="scientific">Crossiella equi</name>
    <dbReference type="NCBI Taxonomy" id="130796"/>
    <lineage>
        <taxon>Bacteria</taxon>
        <taxon>Bacillati</taxon>
        <taxon>Actinomycetota</taxon>
        <taxon>Actinomycetes</taxon>
        <taxon>Pseudonocardiales</taxon>
        <taxon>Pseudonocardiaceae</taxon>
        <taxon>Crossiella</taxon>
    </lineage>
</organism>
<evidence type="ECO:0000256" key="1">
    <source>
        <dbReference type="SAM" id="Phobius"/>
    </source>
</evidence>
<feature type="transmembrane region" description="Helical" evidence="1">
    <location>
        <begin position="57"/>
        <end position="76"/>
    </location>
</feature>
<dbReference type="Pfam" id="PF03703">
    <property type="entry name" value="bPH_2"/>
    <property type="match status" value="1"/>
</dbReference>
<keyword evidence="1" id="KW-1133">Transmembrane helix</keyword>
<feature type="domain" description="YdbS-like PH" evidence="2">
    <location>
        <begin position="82"/>
        <end position="159"/>
    </location>
</feature>
<keyword evidence="1" id="KW-0812">Transmembrane</keyword>
<feature type="transmembrane region" description="Helical" evidence="1">
    <location>
        <begin position="29"/>
        <end position="51"/>
    </location>
</feature>
<gene>
    <name evidence="3" type="ORF">JOF53_003183</name>
</gene>
<keyword evidence="1" id="KW-0472">Membrane</keyword>
<dbReference type="PANTHER" id="PTHR34473:SF3">
    <property type="entry name" value="TRANSMEMBRANE PROTEIN-RELATED"/>
    <property type="match status" value="1"/>
</dbReference>
<dbReference type="EMBL" id="JAGIOO010000001">
    <property type="protein sequence ID" value="MBP2474311.1"/>
    <property type="molecule type" value="Genomic_DNA"/>
</dbReference>
<proteinExistence type="predicted"/>
<dbReference type="Proteomes" id="UP001519363">
    <property type="component" value="Unassembled WGS sequence"/>
</dbReference>
<accession>A0ABS5ACK1</accession>
<reference evidence="3 4" key="1">
    <citation type="submission" date="2021-03" db="EMBL/GenBank/DDBJ databases">
        <title>Sequencing the genomes of 1000 actinobacteria strains.</title>
        <authorList>
            <person name="Klenk H.-P."/>
        </authorList>
    </citation>
    <scope>NUCLEOTIDE SEQUENCE [LARGE SCALE GENOMIC DNA]</scope>
    <source>
        <strain evidence="3 4">DSM 44580</strain>
    </source>
</reference>